<feature type="transmembrane region" description="Helical" evidence="1">
    <location>
        <begin position="16"/>
        <end position="36"/>
    </location>
</feature>
<evidence type="ECO:0000256" key="1">
    <source>
        <dbReference type="SAM" id="Phobius"/>
    </source>
</evidence>
<keyword evidence="1" id="KW-1133">Transmembrane helix</keyword>
<keyword evidence="3" id="KW-1185">Reference proteome</keyword>
<dbReference type="Pfam" id="PF12730">
    <property type="entry name" value="ABC2_membrane_4"/>
    <property type="match status" value="1"/>
</dbReference>
<organism evidence="2 3">
    <name type="scientific">Pusillibacter faecalis</name>
    <dbReference type="NCBI Taxonomy" id="2714358"/>
    <lineage>
        <taxon>Bacteria</taxon>
        <taxon>Bacillati</taxon>
        <taxon>Bacillota</taxon>
        <taxon>Clostridia</taxon>
        <taxon>Eubacteriales</taxon>
        <taxon>Oscillospiraceae</taxon>
        <taxon>Pusillibacter</taxon>
    </lineage>
</organism>
<feature type="transmembrane region" description="Helical" evidence="1">
    <location>
        <begin position="107"/>
        <end position="128"/>
    </location>
</feature>
<accession>A0A810Q5U5</accession>
<dbReference type="KEGG" id="pfaa:MM59RIKEN_09970"/>
<evidence type="ECO:0008006" key="4">
    <source>
        <dbReference type="Google" id="ProtNLM"/>
    </source>
</evidence>
<keyword evidence="1" id="KW-0812">Transmembrane</keyword>
<feature type="transmembrane region" description="Helical" evidence="1">
    <location>
        <begin position="181"/>
        <end position="198"/>
    </location>
</feature>
<dbReference type="RefSeq" id="WP_213542821.1">
    <property type="nucleotide sequence ID" value="NZ_AP023420.1"/>
</dbReference>
<sequence>MIHLMELELRKIKIRPYIYAGFAAILCMVGLLYTFAMIAHVGGDSDAAEFSTYYNIWVLVNALQTAAYSILMAVMFSTFLLKDYTGKNAVLVFSYPTERKKLLQCKIALVSLFIAAFMIGGTILMYAIFTLSEAVFPLVPDQPSIGLFIRVLADTVLCMFITFCIGLISVRVGFSKKSVQITIVTSVIICCCVANVIATMSYSYIPVCLLFIVAVFLALISYKGVRAAVDDAEV</sequence>
<proteinExistence type="predicted"/>
<evidence type="ECO:0000313" key="2">
    <source>
        <dbReference type="EMBL" id="BCK83678.1"/>
    </source>
</evidence>
<gene>
    <name evidence="2" type="ORF">MM59RIKEN_09970</name>
</gene>
<dbReference type="Proteomes" id="UP000679848">
    <property type="component" value="Chromosome"/>
</dbReference>
<feature type="transmembrane region" description="Helical" evidence="1">
    <location>
        <begin position="204"/>
        <end position="222"/>
    </location>
</feature>
<feature type="transmembrane region" description="Helical" evidence="1">
    <location>
        <begin position="56"/>
        <end position="81"/>
    </location>
</feature>
<reference evidence="2" key="1">
    <citation type="submission" date="2020-09" db="EMBL/GenBank/DDBJ databases">
        <title>New species isolated from human feces.</title>
        <authorList>
            <person name="Kitahara M."/>
            <person name="Shigeno Y."/>
            <person name="Shime M."/>
            <person name="Matsumoto Y."/>
            <person name="Nakamura S."/>
            <person name="Motooka D."/>
            <person name="Fukuoka S."/>
            <person name="Nishikawa H."/>
            <person name="Benno Y."/>
        </authorList>
    </citation>
    <scope>NUCLEOTIDE SEQUENCE</scope>
    <source>
        <strain evidence="2">MM59</strain>
    </source>
</reference>
<feature type="transmembrane region" description="Helical" evidence="1">
    <location>
        <begin position="148"/>
        <end position="169"/>
    </location>
</feature>
<keyword evidence="1" id="KW-0472">Membrane</keyword>
<name>A0A810Q5U5_9FIRM</name>
<dbReference type="EMBL" id="AP023420">
    <property type="protein sequence ID" value="BCK83678.1"/>
    <property type="molecule type" value="Genomic_DNA"/>
</dbReference>
<evidence type="ECO:0000313" key="3">
    <source>
        <dbReference type="Proteomes" id="UP000679848"/>
    </source>
</evidence>
<dbReference type="AlphaFoldDB" id="A0A810Q5U5"/>
<protein>
    <recommendedName>
        <fullName evidence="4">ABC transporter permease</fullName>
    </recommendedName>
</protein>